<evidence type="ECO:0000256" key="3">
    <source>
        <dbReference type="ARBA" id="ARBA00005712"/>
    </source>
</evidence>
<keyword evidence="8 11" id="KW-0472">Membrane</keyword>
<evidence type="ECO:0000256" key="8">
    <source>
        <dbReference type="ARBA" id="ARBA00023136"/>
    </source>
</evidence>
<dbReference type="CDD" id="cd12152">
    <property type="entry name" value="F1-ATPase_delta"/>
    <property type="match status" value="1"/>
</dbReference>
<dbReference type="Gene3D" id="2.60.15.10">
    <property type="entry name" value="F0F1 ATP synthase delta/epsilon subunit, N-terminal"/>
    <property type="match status" value="1"/>
</dbReference>
<dbReference type="GO" id="GO:0046933">
    <property type="term" value="F:proton-transporting ATP synthase activity, rotational mechanism"/>
    <property type="evidence" value="ECO:0007669"/>
    <property type="project" value="UniProtKB-UniRule"/>
</dbReference>
<dbReference type="HAMAP" id="MF_00530">
    <property type="entry name" value="ATP_synth_epsil_bac"/>
    <property type="match status" value="1"/>
</dbReference>
<proteinExistence type="inferred from homology"/>
<dbReference type="AlphaFoldDB" id="A0A1U7M3K6"/>
<keyword evidence="10 11" id="KW-0066">ATP synthesis</keyword>
<keyword evidence="5 11" id="KW-1003">Cell membrane</keyword>
<gene>
    <name evidence="15" type="primary">atpC_2</name>
    <name evidence="11" type="synonym">atpC</name>
    <name evidence="15" type="ORF">TICRE_22060</name>
</gene>
<evidence type="ECO:0000256" key="2">
    <source>
        <dbReference type="ARBA" id="ARBA00004202"/>
    </source>
</evidence>
<comment type="caution">
    <text evidence="15">The sequence shown here is derived from an EMBL/GenBank/DDBJ whole genome shotgun (WGS) entry which is preliminary data.</text>
</comment>
<dbReference type="Gene3D" id="1.20.5.440">
    <property type="entry name" value="ATP synthase delta/epsilon subunit, C-terminal domain"/>
    <property type="match status" value="1"/>
</dbReference>
<evidence type="ECO:0000256" key="6">
    <source>
        <dbReference type="ARBA" id="ARBA00022781"/>
    </source>
</evidence>
<dbReference type="FunFam" id="1.20.5.440:FF:000001">
    <property type="entry name" value="ATP synthase epsilon chain"/>
    <property type="match status" value="1"/>
</dbReference>
<protein>
    <recommendedName>
        <fullName evidence="11">ATP synthase epsilon chain</fullName>
    </recommendedName>
    <alternativeName>
        <fullName evidence="11">ATP synthase F1 sector epsilon subunit</fullName>
    </alternativeName>
    <alternativeName>
        <fullName evidence="11">F-ATPase epsilon subunit</fullName>
    </alternativeName>
</protein>
<evidence type="ECO:0000313" key="15">
    <source>
        <dbReference type="EMBL" id="OLS01830.1"/>
    </source>
</evidence>
<comment type="similarity">
    <text evidence="3 11 12">Belongs to the ATPase epsilon chain family.</text>
</comment>
<comment type="function">
    <text evidence="1 11">Produces ATP from ADP in the presence of a proton gradient across the membrane.</text>
</comment>
<evidence type="ECO:0000256" key="5">
    <source>
        <dbReference type="ARBA" id="ARBA00022475"/>
    </source>
</evidence>
<dbReference type="Proteomes" id="UP000186112">
    <property type="component" value="Unassembled WGS sequence"/>
</dbReference>
<dbReference type="SUPFAM" id="SSF51344">
    <property type="entry name" value="Epsilon subunit of F1F0-ATP synthase N-terminal domain"/>
    <property type="match status" value="1"/>
</dbReference>
<keyword evidence="6 11" id="KW-0375">Hydrogen ion transport</keyword>
<evidence type="ECO:0000256" key="7">
    <source>
        <dbReference type="ARBA" id="ARBA00023065"/>
    </source>
</evidence>
<reference evidence="15 16" key="1">
    <citation type="submission" date="2016-02" db="EMBL/GenBank/DDBJ databases">
        <title>Genome sequence of Tissierella creatinophila DSM 6911.</title>
        <authorList>
            <person name="Poehlein A."/>
            <person name="Daniel R."/>
        </authorList>
    </citation>
    <scope>NUCLEOTIDE SEQUENCE [LARGE SCALE GENOMIC DNA]</scope>
    <source>
        <strain evidence="15 16">DSM 6911</strain>
    </source>
</reference>
<evidence type="ECO:0000256" key="4">
    <source>
        <dbReference type="ARBA" id="ARBA00022448"/>
    </source>
</evidence>
<evidence type="ECO:0000256" key="1">
    <source>
        <dbReference type="ARBA" id="ARBA00003543"/>
    </source>
</evidence>
<evidence type="ECO:0000259" key="13">
    <source>
        <dbReference type="Pfam" id="PF00401"/>
    </source>
</evidence>
<organism evidence="15 16">
    <name type="scientific">Tissierella creatinophila DSM 6911</name>
    <dbReference type="NCBI Taxonomy" id="1123403"/>
    <lineage>
        <taxon>Bacteria</taxon>
        <taxon>Bacillati</taxon>
        <taxon>Bacillota</taxon>
        <taxon>Tissierellia</taxon>
        <taxon>Tissierellales</taxon>
        <taxon>Tissierellaceae</taxon>
        <taxon>Tissierella</taxon>
    </lineage>
</organism>
<feature type="domain" description="ATP synthase epsilon subunit C-terminal" evidence="13">
    <location>
        <begin position="86"/>
        <end position="129"/>
    </location>
</feature>
<dbReference type="InterPro" id="IPR020547">
    <property type="entry name" value="ATP_synth_F1_esu_C"/>
</dbReference>
<evidence type="ECO:0000259" key="14">
    <source>
        <dbReference type="Pfam" id="PF02823"/>
    </source>
</evidence>
<dbReference type="GO" id="GO:0045259">
    <property type="term" value="C:proton-transporting ATP synthase complex"/>
    <property type="evidence" value="ECO:0007669"/>
    <property type="project" value="UniProtKB-KW"/>
</dbReference>
<accession>A0A1U7M3K6</accession>
<dbReference type="OrthoDB" id="9804110at2"/>
<dbReference type="GO" id="GO:0005524">
    <property type="term" value="F:ATP binding"/>
    <property type="evidence" value="ECO:0007669"/>
    <property type="project" value="UniProtKB-UniRule"/>
</dbReference>
<dbReference type="RefSeq" id="WP_075728008.1">
    <property type="nucleotide sequence ID" value="NZ_LTDM01000059.1"/>
</dbReference>
<comment type="subcellular location">
    <subcellularLocation>
        <location evidence="2 11">Cell membrane</location>
        <topology evidence="2 11">Peripheral membrane protein</topology>
    </subcellularLocation>
</comment>
<dbReference type="GO" id="GO:0005886">
    <property type="term" value="C:plasma membrane"/>
    <property type="evidence" value="ECO:0007669"/>
    <property type="project" value="UniProtKB-SubCell"/>
</dbReference>
<dbReference type="InterPro" id="IPR020546">
    <property type="entry name" value="ATP_synth_F1_dsu/esu_N"/>
</dbReference>
<name>A0A1U7M3K6_TISCR</name>
<dbReference type="PANTHER" id="PTHR13822:SF10">
    <property type="entry name" value="ATP SYNTHASE EPSILON CHAIN, CHLOROPLASTIC"/>
    <property type="match status" value="1"/>
</dbReference>
<evidence type="ECO:0000313" key="16">
    <source>
        <dbReference type="Proteomes" id="UP000186112"/>
    </source>
</evidence>
<keyword evidence="16" id="KW-1185">Reference proteome</keyword>
<keyword evidence="9 11" id="KW-0139">CF(1)</keyword>
<keyword evidence="7 11" id="KW-0406">Ion transport</keyword>
<keyword evidence="4 11" id="KW-0813">Transport</keyword>
<dbReference type="InterPro" id="IPR036794">
    <property type="entry name" value="ATP_F1_dsu/esu_C_sf"/>
</dbReference>
<dbReference type="Pfam" id="PF02823">
    <property type="entry name" value="ATP-synt_DE_N"/>
    <property type="match status" value="1"/>
</dbReference>
<dbReference type="InterPro" id="IPR036771">
    <property type="entry name" value="ATPsynth_dsu/esu_N"/>
</dbReference>
<feature type="domain" description="ATP synthase F1 complex delta/epsilon subunit N-terminal" evidence="14">
    <location>
        <begin position="4"/>
        <end position="82"/>
    </location>
</feature>
<dbReference type="SUPFAM" id="SSF46604">
    <property type="entry name" value="Epsilon subunit of F1F0-ATP synthase C-terminal domain"/>
    <property type="match status" value="1"/>
</dbReference>
<evidence type="ECO:0000256" key="12">
    <source>
        <dbReference type="RuleBase" id="RU003656"/>
    </source>
</evidence>
<evidence type="ECO:0000256" key="11">
    <source>
        <dbReference type="HAMAP-Rule" id="MF_00530"/>
    </source>
</evidence>
<comment type="subunit">
    <text evidence="11 12">F-type ATPases have 2 components, CF(1) - the catalytic core - and CF(0) - the membrane proton channel. CF(1) has five subunits: alpha(3), beta(3), gamma(1), delta(1), epsilon(1). CF(0) has three main subunits: a, b and c.</text>
</comment>
<evidence type="ECO:0000256" key="9">
    <source>
        <dbReference type="ARBA" id="ARBA00023196"/>
    </source>
</evidence>
<sequence>MAAIHLEIVTPDRLFFNEDIDSIIVRGIEGDLAILKGRTPIVTPLKIGKIRIFQNGTERVASVTEGYVTAIEDNITIVTDAAEWPEEIDINRAERAKKRAEERLSGKSDMDLYRAEIALKRSINRLETSKYKK</sequence>
<dbReference type="InterPro" id="IPR001469">
    <property type="entry name" value="ATP_synth_F1_dsu/esu"/>
</dbReference>
<evidence type="ECO:0000256" key="10">
    <source>
        <dbReference type="ARBA" id="ARBA00023310"/>
    </source>
</evidence>
<dbReference type="EMBL" id="LTDM01000059">
    <property type="protein sequence ID" value="OLS01830.1"/>
    <property type="molecule type" value="Genomic_DNA"/>
</dbReference>
<dbReference type="Pfam" id="PF00401">
    <property type="entry name" value="ATP-synt_DE"/>
    <property type="match status" value="1"/>
</dbReference>
<dbReference type="NCBIfam" id="TIGR01216">
    <property type="entry name" value="ATP_synt_epsi"/>
    <property type="match status" value="1"/>
</dbReference>
<dbReference type="PANTHER" id="PTHR13822">
    <property type="entry name" value="ATP SYNTHASE DELTA/EPSILON CHAIN"/>
    <property type="match status" value="1"/>
</dbReference>